<evidence type="ECO:0000256" key="5">
    <source>
        <dbReference type="ARBA" id="ARBA00022801"/>
    </source>
</evidence>
<dbReference type="SMART" id="SM00350">
    <property type="entry name" value="MCM"/>
    <property type="match status" value="1"/>
</dbReference>
<dbReference type="PANTHER" id="PTHR11630:SF66">
    <property type="entry name" value="DNA REPLICATION LICENSING FACTOR MCM4"/>
    <property type="match status" value="1"/>
</dbReference>
<dbReference type="Proteomes" id="UP000060043">
    <property type="component" value="Chromosome"/>
</dbReference>
<dbReference type="InterPro" id="IPR041562">
    <property type="entry name" value="MCM_lid"/>
</dbReference>
<dbReference type="Gene3D" id="1.10.10.10">
    <property type="entry name" value="Winged helix-like DNA-binding domain superfamily/Winged helix DNA-binding domain"/>
    <property type="match status" value="1"/>
</dbReference>
<dbReference type="PROSITE" id="PS50051">
    <property type="entry name" value="MCM_2"/>
    <property type="match status" value="1"/>
</dbReference>
<dbReference type="GO" id="GO:0016787">
    <property type="term" value="F:hydrolase activity"/>
    <property type="evidence" value="ECO:0007669"/>
    <property type="project" value="UniProtKB-KW"/>
</dbReference>
<keyword evidence="8 9" id="KW-0238">DNA-binding</keyword>
<keyword evidence="3" id="KW-0235">DNA replication</keyword>
<evidence type="ECO:0000313" key="14">
    <source>
        <dbReference type="Proteomes" id="UP000065473"/>
    </source>
</evidence>
<sequence length="688" mass="77724">METPSQLDYGELFLEFISTFHDDKGRLVYQNLINELIAYRKKSIYIDFSDLYSFNQKFATKLIDSPKEIIPLIEKKLYDYVTERDPSYQDEIRELHVRILNVPRVVELRKLRSNYAGRLISVEGILVKATPPKERLRKAIFQHMNPDCMHEFVWPPEGDMGEVIEAPSVCPACNKPGQFKFIEDKSEFIDWQKAVIQERPEEIPPGQLPRQVEIVFEDDLVDISRPGDRVKVVGILEIKKDTYIRRGSKAIFDIYLKVNSIEISQKVLDEVNISEEDEKKIRELSKDSFIREKIISSIAPSIYGHWEIKEAIALSLFGGSPKLLPDGTRVRGDIHILIIGDPGTAKSQMLQFAARVAPRAVYTTGKGSTAAGLTATVTRDKNSGDYYLEAGALVLADGGIAVIDEIDKMREEDRVAIHEAMEQQTVSIAKAGIVAKLNARATVIAAGNPKLGRYIAERTLIENINLPPTILSRFDLIFILVDKPGKEDELLASHILNVHASKNIVQQNTIDTELLKKYIAYSRKNVSPKLGDEAKKLLLDFFVEMRKKSSESPDSPIIITPRQLEALIRISEAYARMALKEEVSREDAERAINIMRIFLERVGIDVESGKIDIDTIMTGKPKSAREKMSKILEIIDTISSSEGCVKIKDLAKEAENAGIEKSSFDKLISDMRKQGLIYESRPDCYRKV</sequence>
<dbReference type="PaxDb" id="1435377-SUSAZ_04110"/>
<protein>
    <recommendedName>
        <fullName evidence="2">DNA helicase</fullName>
        <ecNumber evidence="2">3.6.4.12</ecNumber>
    </recommendedName>
</protein>
<organism evidence="12 13">
    <name type="scientific">Sulfolobus acidocaldarius</name>
    <dbReference type="NCBI Taxonomy" id="2285"/>
    <lineage>
        <taxon>Archaea</taxon>
        <taxon>Thermoproteota</taxon>
        <taxon>Thermoprotei</taxon>
        <taxon>Sulfolobales</taxon>
        <taxon>Sulfolobaceae</taxon>
        <taxon>Sulfolobus</taxon>
    </lineage>
</organism>
<keyword evidence="5" id="KW-0378">Hydrolase</keyword>
<dbReference type="PRINTS" id="PR01657">
    <property type="entry name" value="MCMFAMILY"/>
</dbReference>
<dbReference type="GeneID" id="14551411"/>
<dbReference type="AlphaFoldDB" id="A0A0U3G009"/>
<accession>A0A0U3G009</accession>
<dbReference type="InterPro" id="IPR048907">
    <property type="entry name" value="WHD_MCM_arc"/>
</dbReference>
<dbReference type="RefSeq" id="WP_011277765.1">
    <property type="nucleotide sequence ID" value="NZ_BHWZ01000001.1"/>
</dbReference>
<evidence type="ECO:0000256" key="1">
    <source>
        <dbReference type="ARBA" id="ARBA00008010"/>
    </source>
</evidence>
<dbReference type="InterPro" id="IPR012340">
    <property type="entry name" value="NA-bd_OB-fold"/>
</dbReference>
<evidence type="ECO:0000259" key="10">
    <source>
        <dbReference type="PROSITE" id="PS50051"/>
    </source>
</evidence>
<dbReference type="InterPro" id="IPR031327">
    <property type="entry name" value="MCM"/>
</dbReference>
<reference evidence="13 14" key="1">
    <citation type="submission" date="2015-12" db="EMBL/GenBank/DDBJ databases">
        <title>A stable core within a dynamic pangenome in Sulfolobus acidocaldarius.</title>
        <authorList>
            <person name="Anderson R."/>
            <person name="Kouris A."/>
            <person name="Seward C."/>
            <person name="Campbell K."/>
            <person name="Whitaker R."/>
        </authorList>
    </citation>
    <scope>NUCLEOTIDE SEQUENCE [LARGE SCALE GENOMIC DNA]</scope>
    <source>
        <strain evidence="11 14">GG12-C01-09</strain>
        <strain evidence="12 13">NG05B_CO5_07</strain>
    </source>
</reference>
<name>A0A0U3G009_9CREN</name>
<gene>
    <name evidence="11" type="ORF">ATY89_01930</name>
    <name evidence="12" type="ORF">ATZ20_04965</name>
</gene>
<dbReference type="STRING" id="1435377.SUSAZ_04110"/>
<evidence type="ECO:0000313" key="13">
    <source>
        <dbReference type="Proteomes" id="UP000060043"/>
    </source>
</evidence>
<evidence type="ECO:0000256" key="9">
    <source>
        <dbReference type="RuleBase" id="RU004070"/>
    </source>
</evidence>
<dbReference type="Pfam" id="PF00493">
    <property type="entry name" value="MCM"/>
    <property type="match status" value="1"/>
</dbReference>
<evidence type="ECO:0000256" key="8">
    <source>
        <dbReference type="ARBA" id="ARBA00023125"/>
    </source>
</evidence>
<dbReference type="Gene3D" id="2.40.50.140">
    <property type="entry name" value="Nucleic acid-binding proteins"/>
    <property type="match status" value="1"/>
</dbReference>
<dbReference type="InterPro" id="IPR001208">
    <property type="entry name" value="MCM_dom"/>
</dbReference>
<dbReference type="OrthoDB" id="6747at2157"/>
<evidence type="ECO:0000313" key="12">
    <source>
        <dbReference type="EMBL" id="ALU32787.1"/>
    </source>
</evidence>
<dbReference type="OMA" id="AQHVTYV"/>
<keyword evidence="4 9" id="KW-0547">Nucleotide-binding</keyword>
<evidence type="ECO:0000256" key="2">
    <source>
        <dbReference type="ARBA" id="ARBA00012551"/>
    </source>
</evidence>
<keyword evidence="6" id="KW-0347">Helicase</keyword>
<dbReference type="SUPFAM" id="SSF50249">
    <property type="entry name" value="Nucleic acid-binding proteins"/>
    <property type="match status" value="1"/>
</dbReference>
<dbReference type="GO" id="GO:0006260">
    <property type="term" value="P:DNA replication"/>
    <property type="evidence" value="ECO:0007669"/>
    <property type="project" value="UniProtKB-KW"/>
</dbReference>
<dbReference type="Pfam" id="PF17207">
    <property type="entry name" value="MCM_OB"/>
    <property type="match status" value="1"/>
</dbReference>
<dbReference type="GO" id="GO:0017116">
    <property type="term" value="F:single-stranded DNA helicase activity"/>
    <property type="evidence" value="ECO:0007669"/>
    <property type="project" value="TreeGrafter"/>
</dbReference>
<evidence type="ECO:0000256" key="7">
    <source>
        <dbReference type="ARBA" id="ARBA00022840"/>
    </source>
</evidence>
<dbReference type="InterPro" id="IPR033762">
    <property type="entry name" value="MCM_OB"/>
</dbReference>
<dbReference type="EMBL" id="CP013695">
    <property type="protein sequence ID" value="ALU32787.1"/>
    <property type="molecule type" value="Genomic_DNA"/>
</dbReference>
<comment type="similarity">
    <text evidence="1 9">Belongs to the MCM family.</text>
</comment>
<keyword evidence="7 9" id="KW-0067">ATP-binding</keyword>
<dbReference type="Pfam" id="PF21100">
    <property type="entry name" value="WHD_MCM"/>
    <property type="match status" value="1"/>
</dbReference>
<dbReference type="InterPro" id="IPR027925">
    <property type="entry name" value="MCM_N"/>
</dbReference>
<dbReference type="GO" id="GO:0042555">
    <property type="term" value="C:MCM complex"/>
    <property type="evidence" value="ECO:0007669"/>
    <property type="project" value="TreeGrafter"/>
</dbReference>
<proteinExistence type="inferred from homology"/>
<dbReference type="EMBL" id="CP013694">
    <property type="protein sequence ID" value="ALU30524.1"/>
    <property type="molecule type" value="Genomic_DNA"/>
</dbReference>
<dbReference type="EC" id="3.6.4.12" evidence="2"/>
<dbReference type="Gene3D" id="3.30.1640.10">
    <property type="entry name" value="mini-chromosome maintenance (MCM) complex, chain A, domain 1"/>
    <property type="match status" value="1"/>
</dbReference>
<evidence type="ECO:0000256" key="4">
    <source>
        <dbReference type="ARBA" id="ARBA00022741"/>
    </source>
</evidence>
<dbReference type="Proteomes" id="UP000065473">
    <property type="component" value="Chromosome"/>
</dbReference>
<dbReference type="GO" id="GO:0005524">
    <property type="term" value="F:ATP binding"/>
    <property type="evidence" value="ECO:0007669"/>
    <property type="project" value="UniProtKB-KW"/>
</dbReference>
<dbReference type="InterPro" id="IPR036388">
    <property type="entry name" value="WH-like_DNA-bd_sf"/>
</dbReference>
<evidence type="ECO:0000313" key="11">
    <source>
        <dbReference type="EMBL" id="ALU30524.1"/>
    </source>
</evidence>
<dbReference type="SUPFAM" id="SSF52540">
    <property type="entry name" value="P-loop containing nucleoside triphosphate hydrolases"/>
    <property type="match status" value="1"/>
</dbReference>
<dbReference type="Gene3D" id="3.40.50.300">
    <property type="entry name" value="P-loop containing nucleotide triphosphate hydrolases"/>
    <property type="match status" value="1"/>
</dbReference>
<dbReference type="PANTHER" id="PTHR11630">
    <property type="entry name" value="DNA REPLICATION LICENSING FACTOR MCM FAMILY MEMBER"/>
    <property type="match status" value="1"/>
</dbReference>
<feature type="domain" description="MCM C-terminal AAA(+) ATPase" evidence="10">
    <location>
        <begin position="290"/>
        <end position="495"/>
    </location>
</feature>
<dbReference type="Pfam" id="PF17855">
    <property type="entry name" value="MCM_lid"/>
    <property type="match status" value="1"/>
</dbReference>
<dbReference type="InterPro" id="IPR027417">
    <property type="entry name" value="P-loop_NTPase"/>
</dbReference>
<dbReference type="Pfam" id="PF14551">
    <property type="entry name" value="MCM_N"/>
    <property type="match status" value="1"/>
</dbReference>
<dbReference type="GO" id="GO:0003697">
    <property type="term" value="F:single-stranded DNA binding"/>
    <property type="evidence" value="ECO:0007669"/>
    <property type="project" value="TreeGrafter"/>
</dbReference>
<dbReference type="FunFam" id="3.40.50.300:FF:000826">
    <property type="entry name" value="Replicative DNA helicase Mcm"/>
    <property type="match status" value="1"/>
</dbReference>
<evidence type="ECO:0000256" key="3">
    <source>
        <dbReference type="ARBA" id="ARBA00022705"/>
    </source>
</evidence>
<dbReference type="NCBIfam" id="NF040949">
    <property type="entry name" value="minchrom_main_MCM"/>
    <property type="match status" value="1"/>
</dbReference>
<evidence type="ECO:0000256" key="6">
    <source>
        <dbReference type="ARBA" id="ARBA00022806"/>
    </source>
</evidence>
<dbReference type="Gene3D" id="2.20.28.10">
    <property type="match status" value="1"/>
</dbReference>